<evidence type="ECO:0000256" key="3">
    <source>
        <dbReference type="ARBA" id="ARBA00022989"/>
    </source>
</evidence>
<dbReference type="GO" id="GO:0005216">
    <property type="term" value="F:monoatomic ion channel activity"/>
    <property type="evidence" value="ECO:0007669"/>
    <property type="project" value="InterPro"/>
</dbReference>
<dbReference type="EMBL" id="JH767135">
    <property type="protein sequence ID" value="EQC40822.1"/>
    <property type="molecule type" value="Genomic_DNA"/>
</dbReference>
<sequence length="83" mass="9516">MAGSWSRWEAVATCFSCLFLLEMLLKLLVLGVRECWRSGKNRFDALITVASLTIDIYVYIPNAYNNDAIVKHCFSCEEQCVKF</sequence>
<comment type="subcellular location">
    <subcellularLocation>
        <location evidence="1">Membrane</location>
        <topology evidence="1">Multi-pass membrane protein</topology>
    </subcellularLocation>
</comment>
<dbReference type="GO" id="GO:0016020">
    <property type="term" value="C:membrane"/>
    <property type="evidence" value="ECO:0007669"/>
    <property type="project" value="UniProtKB-SubCell"/>
</dbReference>
<keyword evidence="3" id="KW-1133">Transmembrane helix</keyword>
<proteinExistence type="predicted"/>
<dbReference type="InParanoid" id="T0SD36"/>
<dbReference type="SUPFAM" id="SSF81324">
    <property type="entry name" value="Voltage-gated potassium channels"/>
    <property type="match status" value="1"/>
</dbReference>
<dbReference type="Gene3D" id="1.20.120.350">
    <property type="entry name" value="Voltage-gated potassium channels. Chain C"/>
    <property type="match status" value="1"/>
</dbReference>
<name>T0SD36_SAPDV</name>
<dbReference type="Pfam" id="PF00520">
    <property type="entry name" value="Ion_trans"/>
    <property type="match status" value="1"/>
</dbReference>
<evidence type="ECO:0000313" key="6">
    <source>
        <dbReference type="EMBL" id="EQC40822.1"/>
    </source>
</evidence>
<evidence type="ECO:0000313" key="7">
    <source>
        <dbReference type="Proteomes" id="UP000030762"/>
    </source>
</evidence>
<keyword evidence="7" id="KW-1185">Reference proteome</keyword>
<reference evidence="6 7" key="1">
    <citation type="submission" date="2012-04" db="EMBL/GenBank/DDBJ databases">
        <title>The Genome Sequence of Saprolegnia declina VS20.</title>
        <authorList>
            <consortium name="The Broad Institute Genome Sequencing Platform"/>
            <person name="Russ C."/>
            <person name="Nusbaum C."/>
            <person name="Tyler B."/>
            <person name="van West P."/>
            <person name="Dieguez-Uribeondo J."/>
            <person name="de Bruijn I."/>
            <person name="Tripathy S."/>
            <person name="Jiang R."/>
            <person name="Young S.K."/>
            <person name="Zeng Q."/>
            <person name="Gargeya S."/>
            <person name="Fitzgerald M."/>
            <person name="Haas B."/>
            <person name="Abouelleil A."/>
            <person name="Alvarado L."/>
            <person name="Arachchi H.M."/>
            <person name="Berlin A."/>
            <person name="Chapman S.B."/>
            <person name="Goldberg J."/>
            <person name="Griggs A."/>
            <person name="Gujja S."/>
            <person name="Hansen M."/>
            <person name="Howarth C."/>
            <person name="Imamovic A."/>
            <person name="Larimer J."/>
            <person name="McCowen C."/>
            <person name="Montmayeur A."/>
            <person name="Murphy C."/>
            <person name="Neiman D."/>
            <person name="Pearson M."/>
            <person name="Priest M."/>
            <person name="Roberts A."/>
            <person name="Saif S."/>
            <person name="Shea T."/>
            <person name="Sisk P."/>
            <person name="Sykes S."/>
            <person name="Wortman J."/>
            <person name="Nusbaum C."/>
            <person name="Birren B."/>
        </authorList>
    </citation>
    <scope>NUCLEOTIDE SEQUENCE [LARGE SCALE GENOMIC DNA]</scope>
    <source>
        <strain evidence="6 7">VS20</strain>
    </source>
</reference>
<protein>
    <recommendedName>
        <fullName evidence="5">Ion transport domain-containing protein</fullName>
    </recommendedName>
</protein>
<dbReference type="Proteomes" id="UP000030762">
    <property type="component" value="Unassembled WGS sequence"/>
</dbReference>
<feature type="domain" description="Ion transport" evidence="5">
    <location>
        <begin position="7"/>
        <end position="54"/>
    </location>
</feature>
<keyword evidence="4" id="KW-0472">Membrane</keyword>
<dbReference type="OrthoDB" id="416585at2759"/>
<dbReference type="InterPro" id="IPR005821">
    <property type="entry name" value="Ion_trans_dom"/>
</dbReference>
<dbReference type="GeneID" id="19942617"/>
<dbReference type="RefSeq" id="XP_008605666.1">
    <property type="nucleotide sequence ID" value="XM_008607444.1"/>
</dbReference>
<evidence type="ECO:0000256" key="1">
    <source>
        <dbReference type="ARBA" id="ARBA00004141"/>
    </source>
</evidence>
<evidence type="ECO:0000259" key="5">
    <source>
        <dbReference type="Pfam" id="PF00520"/>
    </source>
</evidence>
<accession>T0SD36</accession>
<keyword evidence="2" id="KW-0812">Transmembrane</keyword>
<organism evidence="6 7">
    <name type="scientific">Saprolegnia diclina (strain VS20)</name>
    <dbReference type="NCBI Taxonomy" id="1156394"/>
    <lineage>
        <taxon>Eukaryota</taxon>
        <taxon>Sar</taxon>
        <taxon>Stramenopiles</taxon>
        <taxon>Oomycota</taxon>
        <taxon>Saprolegniomycetes</taxon>
        <taxon>Saprolegniales</taxon>
        <taxon>Saprolegniaceae</taxon>
        <taxon>Saprolegnia</taxon>
    </lineage>
</organism>
<dbReference type="AlphaFoldDB" id="T0SD36"/>
<gene>
    <name evidence="6" type="ORF">SDRG_01890</name>
</gene>
<dbReference type="VEuPathDB" id="FungiDB:SDRG_01890"/>
<evidence type="ECO:0000256" key="2">
    <source>
        <dbReference type="ARBA" id="ARBA00022692"/>
    </source>
</evidence>
<dbReference type="InterPro" id="IPR027359">
    <property type="entry name" value="Volt_channel_dom_sf"/>
</dbReference>
<evidence type="ECO:0000256" key="4">
    <source>
        <dbReference type="ARBA" id="ARBA00023136"/>
    </source>
</evidence>
<dbReference type="STRING" id="1156394.T0SD36"/>